<reference evidence="3 4" key="1">
    <citation type="submission" date="2021-11" db="EMBL/GenBank/DDBJ databases">
        <title>Whole genome of Geoglobus acetivorans.</title>
        <authorList>
            <person name="Liu D."/>
        </authorList>
    </citation>
    <scope>NUCLEOTIDE SEQUENCE [LARGE SCALE GENOMIC DNA]</scope>
    <source>
        <strain evidence="3 4">SBH6</strain>
    </source>
</reference>
<evidence type="ECO:0000259" key="2">
    <source>
        <dbReference type="Pfam" id="PF00437"/>
    </source>
</evidence>
<evidence type="ECO:0000313" key="4">
    <source>
        <dbReference type="Proteomes" id="UP001492541"/>
    </source>
</evidence>
<dbReference type="Gene3D" id="3.30.450.370">
    <property type="match status" value="1"/>
</dbReference>
<proteinExistence type="inferred from homology"/>
<protein>
    <submittedName>
        <fullName evidence="3">Type II/IV secretion system ATPase subunit</fullName>
    </submittedName>
</protein>
<dbReference type="Gene3D" id="1.10.390.40">
    <property type="match status" value="1"/>
</dbReference>
<sequence length="629" mass="71424">MTDSKLEFSYKPRELKQGVVANFPFKPKQLEDTHSHENLQSCGIYRLLPERMKREVEKNLHLLEYIHILPIDKIGIPRFAPKLDRKKHGDMDNPNLIYPADEQIYIHIYPDKNDVRNYYIPIEPTLLTGVEDLLKQVELKLVDYITDIEFDPEDEAVKTRILKDALKEICEIVDKTELAEYSIANDIQGKLSFAPSPKIKLGFLSKLFSKNGSSRIDKIYVTEQQYKALEYALIRDKIGLGVLEPYIRDKYIEDISCSGLGPIFIEHKIFKGLKSVIEFREEETLNKFIIKLAERIGKPVTYKDPIVDATLPDGSRINIVYGNDISKNGSNFTIRKFNETPFSVLQLIEFGSLDYMIAGYLWLLIGEGMSGFICGETASGKTTLLNAITAFIRPDAKVVTIEDTPELQVPHRNWTREVTRGSTRGGTLGEGSGSDVTMFDLLKAALRQRPNYILVGEIRGVEGNIAFQAMQTGHPVMSTFHAATVEKLIQRLTTEPISVPKTFIDNLNFVVIQSAVRRPDGKLVRRVLSVSEIIGYNPQKGGVSFIEVFQWDPVTDTHVFTGFGSSYLLEQKIATRLGIPPNKKKVIYQEVEKRAKILKKLHEEGVVDFYEFFRTLSKIQKSGLLNIKV</sequence>
<keyword evidence="4" id="KW-1185">Reference proteome</keyword>
<name>A0ABZ3H4M3_GEOAI</name>
<feature type="domain" description="Bacterial type II secretion system protein E" evidence="2">
    <location>
        <begin position="240"/>
        <end position="517"/>
    </location>
</feature>
<accession>A0ABZ3H4M3</accession>
<dbReference type="GeneID" id="90450197"/>
<dbReference type="Proteomes" id="UP001492541">
    <property type="component" value="Chromosome"/>
</dbReference>
<evidence type="ECO:0000256" key="1">
    <source>
        <dbReference type="ARBA" id="ARBA00006611"/>
    </source>
</evidence>
<comment type="similarity">
    <text evidence="1">Belongs to the GSP E family.</text>
</comment>
<dbReference type="InterPro" id="IPR027417">
    <property type="entry name" value="P-loop_NTPase"/>
</dbReference>
<dbReference type="RefSeq" id="WP_193806982.1">
    <property type="nucleotide sequence ID" value="NZ_CP087714.1"/>
</dbReference>
<dbReference type="PANTHER" id="PTHR30486">
    <property type="entry name" value="TWITCHING MOTILITY PROTEIN PILT"/>
    <property type="match status" value="1"/>
</dbReference>
<evidence type="ECO:0000313" key="3">
    <source>
        <dbReference type="EMBL" id="XAT63733.1"/>
    </source>
</evidence>
<gene>
    <name evidence="3" type="ORF">LPQ35_10830</name>
</gene>
<dbReference type="CDD" id="cd01130">
    <property type="entry name" value="VirB11-like_ATPase"/>
    <property type="match status" value="1"/>
</dbReference>
<organism evidence="3 4">
    <name type="scientific">Geoglobus acetivorans</name>
    <dbReference type="NCBI Taxonomy" id="565033"/>
    <lineage>
        <taxon>Archaea</taxon>
        <taxon>Methanobacteriati</taxon>
        <taxon>Methanobacteriota</taxon>
        <taxon>Archaeoglobi</taxon>
        <taxon>Archaeoglobales</taxon>
        <taxon>Archaeoglobaceae</taxon>
        <taxon>Geoglobus</taxon>
    </lineage>
</organism>
<dbReference type="PANTHER" id="PTHR30486:SF14">
    <property type="entry name" value="FLAGELLA ACCESSORY PROTEIN I"/>
    <property type="match status" value="1"/>
</dbReference>
<dbReference type="Pfam" id="PF00437">
    <property type="entry name" value="T2SSE"/>
    <property type="match status" value="1"/>
</dbReference>
<dbReference type="InterPro" id="IPR050921">
    <property type="entry name" value="T4SS_GSP_E_ATPase"/>
</dbReference>
<dbReference type="InterPro" id="IPR001482">
    <property type="entry name" value="T2SS/T4SS_dom"/>
</dbReference>
<dbReference type="EMBL" id="CP087714">
    <property type="protein sequence ID" value="XAT63733.1"/>
    <property type="molecule type" value="Genomic_DNA"/>
</dbReference>
<dbReference type="SUPFAM" id="SSF52540">
    <property type="entry name" value="P-loop containing nucleoside triphosphate hydrolases"/>
    <property type="match status" value="1"/>
</dbReference>
<dbReference type="Gene3D" id="3.40.50.300">
    <property type="entry name" value="P-loop containing nucleotide triphosphate hydrolases"/>
    <property type="match status" value="1"/>
</dbReference>